<dbReference type="RefSeq" id="WP_092422531.1">
    <property type="nucleotide sequence ID" value="NZ_FPCK01000001.1"/>
</dbReference>
<organism evidence="1 2">
    <name type="scientific">Devosia crocina</name>
    <dbReference type="NCBI Taxonomy" id="429728"/>
    <lineage>
        <taxon>Bacteria</taxon>
        <taxon>Pseudomonadati</taxon>
        <taxon>Pseudomonadota</taxon>
        <taxon>Alphaproteobacteria</taxon>
        <taxon>Hyphomicrobiales</taxon>
        <taxon>Devosiaceae</taxon>
        <taxon>Devosia</taxon>
    </lineage>
</organism>
<dbReference type="OrthoDB" id="7586159at2"/>
<keyword evidence="2" id="KW-1185">Reference proteome</keyword>
<name>A0A1I7N9R2_9HYPH</name>
<accession>A0A1I7N9R2</accession>
<evidence type="ECO:0000313" key="2">
    <source>
        <dbReference type="Proteomes" id="UP000199074"/>
    </source>
</evidence>
<reference evidence="1 2" key="1">
    <citation type="submission" date="2016-10" db="EMBL/GenBank/DDBJ databases">
        <authorList>
            <person name="de Groot N.N."/>
        </authorList>
    </citation>
    <scope>NUCLEOTIDE SEQUENCE [LARGE SCALE GENOMIC DNA]</scope>
    <source>
        <strain evidence="1 2">IPL20</strain>
    </source>
</reference>
<dbReference type="STRING" id="429728.SAMN05216456_1336"/>
<proteinExistence type="predicted"/>
<dbReference type="EMBL" id="FPCK01000001">
    <property type="protein sequence ID" value="SFV31422.1"/>
    <property type="molecule type" value="Genomic_DNA"/>
</dbReference>
<gene>
    <name evidence="1" type="ORF">SAMN05216456_1336</name>
</gene>
<dbReference type="Proteomes" id="UP000199074">
    <property type="component" value="Unassembled WGS sequence"/>
</dbReference>
<sequence length="155" mass="17512">MPDKTAWQYQRTQITEQLREAAANEACGVWQPCTGCHETNEGYETGHYAYSDVLKCYIGIGCSECGGLGAVWEYWTKEALDMMAEEARHPPRPQFTFELHPMDTAPSGVEDMEPAELETHEGSWAIVLGTNAKPLGWIDTHEPFKNRVYLDRVLT</sequence>
<protein>
    <submittedName>
        <fullName evidence="1">Uncharacterized protein</fullName>
    </submittedName>
</protein>
<dbReference type="AlphaFoldDB" id="A0A1I7N9R2"/>
<evidence type="ECO:0000313" key="1">
    <source>
        <dbReference type="EMBL" id="SFV31422.1"/>
    </source>
</evidence>